<dbReference type="AlphaFoldDB" id="A0AA96ZZR2"/>
<feature type="region of interest" description="Disordered" evidence="1">
    <location>
        <begin position="24"/>
        <end position="51"/>
    </location>
</feature>
<keyword evidence="3" id="KW-1185">Reference proteome</keyword>
<evidence type="ECO:0000313" key="3">
    <source>
        <dbReference type="Proteomes" id="UP001304088"/>
    </source>
</evidence>
<sequence length="51" mass="5470">MKDAVQEEGLEFWPIPLEKAEQAMTDTDSGASEGGFGVRVWTDANSGPSVQ</sequence>
<dbReference type="EMBL" id="CP118733">
    <property type="protein sequence ID" value="WNY47717.1"/>
    <property type="molecule type" value="Genomic_DNA"/>
</dbReference>
<dbReference type="KEGG" id="ssuv:PXH68_03125"/>
<evidence type="ECO:0000313" key="2">
    <source>
        <dbReference type="EMBL" id="WNY47717.1"/>
    </source>
</evidence>
<evidence type="ECO:0000256" key="1">
    <source>
        <dbReference type="SAM" id="MobiDB-lite"/>
    </source>
</evidence>
<gene>
    <name evidence="2" type="ORF">PXH68_03125</name>
</gene>
<accession>A0AA96ZZR2</accession>
<organism evidence="2 3">
    <name type="scientific">Streptococcus suivaginalis</name>
    <dbReference type="NCBI Taxonomy" id="3028082"/>
    <lineage>
        <taxon>Bacteria</taxon>
        <taxon>Bacillati</taxon>
        <taxon>Bacillota</taxon>
        <taxon>Bacilli</taxon>
        <taxon>Lactobacillales</taxon>
        <taxon>Streptococcaceae</taxon>
        <taxon>Streptococcus</taxon>
    </lineage>
</organism>
<reference evidence="2 3" key="1">
    <citation type="submission" date="2023-02" db="EMBL/GenBank/DDBJ databases">
        <title>Streptococcus sp. Genome Sequencing and Assembly.</title>
        <authorList>
            <person name="Shore S.M."/>
            <person name="Nicholson T.L."/>
        </authorList>
    </citation>
    <scope>NUCLEOTIDE SEQUENCE [LARGE SCALE GENOMIC DNA]</scope>
    <source>
        <strain evidence="2 3">29896</strain>
    </source>
</reference>
<protein>
    <submittedName>
        <fullName evidence="2">Uncharacterized protein</fullName>
    </submittedName>
</protein>
<dbReference type="RefSeq" id="WP_248027463.1">
    <property type="nucleotide sequence ID" value="NZ_CP118733.1"/>
</dbReference>
<name>A0AA96ZZR2_9STRE</name>
<dbReference type="Proteomes" id="UP001304088">
    <property type="component" value="Chromosome"/>
</dbReference>
<proteinExistence type="predicted"/>